<evidence type="ECO:0000313" key="3">
    <source>
        <dbReference type="EMBL" id="KAH0929404.1"/>
    </source>
</evidence>
<name>A0ABQ8DJ67_BRANA</name>
<dbReference type="Proteomes" id="UP000824890">
    <property type="component" value="Unassembled WGS sequence"/>
</dbReference>
<evidence type="ECO:0000256" key="1">
    <source>
        <dbReference type="SAM" id="MobiDB-lite"/>
    </source>
</evidence>
<organism evidence="3 4">
    <name type="scientific">Brassica napus</name>
    <name type="common">Rape</name>
    <dbReference type="NCBI Taxonomy" id="3708"/>
    <lineage>
        <taxon>Eukaryota</taxon>
        <taxon>Viridiplantae</taxon>
        <taxon>Streptophyta</taxon>
        <taxon>Embryophyta</taxon>
        <taxon>Tracheophyta</taxon>
        <taxon>Spermatophyta</taxon>
        <taxon>Magnoliopsida</taxon>
        <taxon>eudicotyledons</taxon>
        <taxon>Gunneridae</taxon>
        <taxon>Pentapetalae</taxon>
        <taxon>rosids</taxon>
        <taxon>malvids</taxon>
        <taxon>Brassicales</taxon>
        <taxon>Brassicaceae</taxon>
        <taxon>Brassiceae</taxon>
        <taxon>Brassica</taxon>
    </lineage>
</organism>
<sequence>MLRRIEMVMSANFFKLDSPESDTDEERTTTSKVAVQSQGTLAEPNSMKKKASVEKPDSDSDDGGKKSKKHKKVSGGDEEIGVTEKALATTDDDDGKRDKGKRKRVDDADDLGDTAHTPKTKKKKTIADSENSSKKKSKEKMQREVSEVEVNNNDCTKDANQIHTENPEAGLKKSAKDPKKKRKNKQIDDPEVEGGNKDAQTEDPEADSKKSKKKRKKKQTDDLEVEEGNKDSTEDAEKAQTEDPEADLNKSKKKRKKKHCDDPEVEEDNKDSTEDAEKRETENSEADLNKSSKKKMKKKQNEAPEVDGNHKDSTEDADKTQTEAEENDLNSPEIAKKKSKKKKKKKQSEDPEAEVNKEKRKKKQKGSKSGEVLTTPSPKSAKKVNFSDQVEVFPADSEESDEEEEEEKVDLVRGKRFTEEEDELIKKSVLEYVDNHALGDEGINMVMNCKAHKQVRGCWKEIATALPWRPYTGVYYRAHTLFEEGSKGVWTKEDLELVVQHQKKRGNDWKVLADAMGKHRNHVKDAWRRIRLASKKRGHWSMKEYQSLFDLVNKDLRIKVFKEKHSKHGMLRDNIPWMAISDELGTRDHAVCCMKWYDQLTSPMVAKGIWANVDDYRLLDELTNLDAACVDDVDWDNLLDNRDGDVCRSRWNQMANHIGIPGSKTLQGPEVGVTLPTVVREKWIKNVTRASADSVNRDRDHFIKRIPLRGQVEAELGHEANSKNMLLLGRTPREGPTPNQQRYTLMQSVQVKKLLLQNTNTDSLLHVEIDTHIRDAEIS</sequence>
<dbReference type="PANTHER" id="PTHR47430:SF4">
    <property type="entry name" value="GB|AAC33480.1"/>
    <property type="match status" value="1"/>
</dbReference>
<protein>
    <recommendedName>
        <fullName evidence="2">Myb-like domain-containing protein</fullName>
    </recommendedName>
</protein>
<feature type="domain" description="Myb-like" evidence="2">
    <location>
        <begin position="532"/>
        <end position="600"/>
    </location>
</feature>
<comment type="caution">
    <text evidence="3">The sequence shown here is derived from an EMBL/GenBank/DDBJ whole genome shotgun (WGS) entry which is preliminary data.</text>
</comment>
<dbReference type="PANTHER" id="PTHR47430">
    <property type="entry name" value="GB|AAC33480.1"/>
    <property type="match status" value="1"/>
</dbReference>
<dbReference type="Gene3D" id="1.10.10.60">
    <property type="entry name" value="Homeodomain-like"/>
    <property type="match status" value="1"/>
</dbReference>
<accession>A0ABQ8DJ67</accession>
<gene>
    <name evidence="3" type="ORF">HID58_015131</name>
</gene>
<dbReference type="SUPFAM" id="SSF46689">
    <property type="entry name" value="Homeodomain-like"/>
    <property type="match status" value="1"/>
</dbReference>
<evidence type="ECO:0000259" key="2">
    <source>
        <dbReference type="PROSITE" id="PS50090"/>
    </source>
</evidence>
<dbReference type="InterPro" id="IPR001005">
    <property type="entry name" value="SANT/Myb"/>
</dbReference>
<reference evidence="3 4" key="1">
    <citation type="submission" date="2021-05" db="EMBL/GenBank/DDBJ databases">
        <title>Genome Assembly of Synthetic Allotetraploid Brassica napus Reveals Homoeologous Exchanges between Subgenomes.</title>
        <authorList>
            <person name="Davis J.T."/>
        </authorList>
    </citation>
    <scope>NUCLEOTIDE SEQUENCE [LARGE SCALE GENOMIC DNA]</scope>
    <source>
        <strain evidence="4">cv. Da-Ae</strain>
        <tissue evidence="3">Seedling</tissue>
    </source>
</reference>
<feature type="compositionally biased region" description="Basic and acidic residues" evidence="1">
    <location>
        <begin position="227"/>
        <end position="241"/>
    </location>
</feature>
<dbReference type="SMART" id="SM00717">
    <property type="entry name" value="SANT"/>
    <property type="match status" value="2"/>
</dbReference>
<dbReference type="EMBL" id="JAGKQM010000004">
    <property type="protein sequence ID" value="KAH0929404.1"/>
    <property type="molecule type" value="Genomic_DNA"/>
</dbReference>
<feature type="domain" description="Myb-like" evidence="2">
    <location>
        <begin position="482"/>
        <end position="531"/>
    </location>
</feature>
<proteinExistence type="predicted"/>
<feature type="compositionally biased region" description="Basic and acidic residues" evidence="1">
    <location>
        <begin position="51"/>
        <end position="65"/>
    </location>
</feature>
<feature type="compositionally biased region" description="Basic residues" evidence="1">
    <location>
        <begin position="337"/>
        <end position="346"/>
    </location>
</feature>
<feature type="region of interest" description="Disordered" evidence="1">
    <location>
        <begin position="10"/>
        <end position="411"/>
    </location>
</feature>
<dbReference type="InterPro" id="IPR009057">
    <property type="entry name" value="Homeodomain-like_sf"/>
</dbReference>
<evidence type="ECO:0000313" key="4">
    <source>
        <dbReference type="Proteomes" id="UP000824890"/>
    </source>
</evidence>
<dbReference type="PROSITE" id="PS50090">
    <property type="entry name" value="MYB_LIKE"/>
    <property type="match status" value="3"/>
</dbReference>
<dbReference type="Pfam" id="PF13921">
    <property type="entry name" value="Myb_DNA-bind_6"/>
    <property type="match status" value="1"/>
</dbReference>
<feature type="compositionally biased region" description="Basic and acidic residues" evidence="1">
    <location>
        <begin position="270"/>
        <end position="290"/>
    </location>
</feature>
<feature type="compositionally biased region" description="Acidic residues" evidence="1">
    <location>
        <begin position="396"/>
        <end position="408"/>
    </location>
</feature>
<feature type="compositionally biased region" description="Polar residues" evidence="1">
    <location>
        <begin position="149"/>
        <end position="164"/>
    </location>
</feature>
<keyword evidence="4" id="KW-1185">Reference proteome</keyword>
<feature type="compositionally biased region" description="Basic and acidic residues" evidence="1">
    <location>
        <begin position="125"/>
        <end position="146"/>
    </location>
</feature>
<feature type="compositionally biased region" description="Basic and acidic residues" evidence="1">
    <location>
        <begin position="299"/>
        <end position="322"/>
    </location>
</feature>
<feature type="domain" description="Myb-like" evidence="2">
    <location>
        <begin position="602"/>
        <end position="655"/>
    </location>
</feature>